<organism>
    <name type="scientific">Ixodes scapularis</name>
    <name type="common">Black-legged tick</name>
    <name type="synonym">Deer tick</name>
    <dbReference type="NCBI Taxonomy" id="6945"/>
    <lineage>
        <taxon>Eukaryota</taxon>
        <taxon>Metazoa</taxon>
        <taxon>Ecdysozoa</taxon>
        <taxon>Arthropoda</taxon>
        <taxon>Chelicerata</taxon>
        <taxon>Arachnida</taxon>
        <taxon>Acari</taxon>
        <taxon>Parasitiformes</taxon>
        <taxon>Ixodida</taxon>
        <taxon>Ixodoidea</taxon>
        <taxon>Ixodidae</taxon>
        <taxon>Ixodinae</taxon>
        <taxon>Ixodes</taxon>
    </lineage>
</organism>
<dbReference type="HOGENOM" id="CLU_2981360_0_0_1"/>
<gene>
    <name evidence="1" type="ORF">IscW_ISCW006836</name>
</gene>
<dbReference type="PaxDb" id="6945-B7PQY8"/>
<evidence type="ECO:0000313" key="2">
    <source>
        <dbReference type="EnsemblMetazoa" id="ISCW006836-PA"/>
    </source>
</evidence>
<proteinExistence type="predicted"/>
<reference evidence="2" key="2">
    <citation type="submission" date="2020-05" db="UniProtKB">
        <authorList>
            <consortium name="EnsemblMetazoa"/>
        </authorList>
    </citation>
    <scope>IDENTIFICATION</scope>
    <source>
        <strain evidence="2">wikel</strain>
    </source>
</reference>
<dbReference type="EMBL" id="DS768850">
    <property type="protein sequence ID" value="EEC09010.1"/>
    <property type="molecule type" value="Genomic_DNA"/>
</dbReference>
<reference evidence="1 3" key="1">
    <citation type="submission" date="2008-03" db="EMBL/GenBank/DDBJ databases">
        <title>Annotation of Ixodes scapularis.</title>
        <authorList>
            <consortium name="Ixodes scapularis Genome Project Consortium"/>
            <person name="Caler E."/>
            <person name="Hannick L.I."/>
            <person name="Bidwell S."/>
            <person name="Joardar V."/>
            <person name="Thiagarajan M."/>
            <person name="Amedeo P."/>
            <person name="Galinsky K.J."/>
            <person name="Schobel S."/>
            <person name="Inman J."/>
            <person name="Hostetler J."/>
            <person name="Miller J."/>
            <person name="Hammond M."/>
            <person name="Megy K."/>
            <person name="Lawson D."/>
            <person name="Kodira C."/>
            <person name="Sutton G."/>
            <person name="Meyer J."/>
            <person name="Hill C.A."/>
            <person name="Birren B."/>
            <person name="Nene V."/>
            <person name="Collins F."/>
            <person name="Alarcon-Chaidez F."/>
            <person name="Wikel S."/>
            <person name="Strausberg R."/>
        </authorList>
    </citation>
    <scope>NUCLEOTIDE SEQUENCE [LARGE SCALE GENOMIC DNA]</scope>
    <source>
        <strain evidence="3">Wikel</strain>
        <strain evidence="1">Wikel colony</strain>
    </source>
</reference>
<dbReference type="VEuPathDB" id="VectorBase:ISCW006836"/>
<dbReference type="InParanoid" id="B7PQY8"/>
<keyword evidence="3" id="KW-1185">Reference proteome</keyword>
<dbReference type="Proteomes" id="UP000001555">
    <property type="component" value="Unassembled WGS sequence"/>
</dbReference>
<dbReference type="EnsemblMetazoa" id="ISCW006836-RA">
    <property type="protein sequence ID" value="ISCW006836-PA"/>
    <property type="gene ID" value="ISCW006836"/>
</dbReference>
<dbReference type="EMBL" id="ABJB010816546">
    <property type="status" value="NOT_ANNOTATED_CDS"/>
    <property type="molecule type" value="Genomic_DNA"/>
</dbReference>
<name>B7PQY8_IXOSC</name>
<sequence length="58" mass="6745">MDQQRSMMMSHMRSNMSVVMRPSTQATGGMMQYLLTLIFVLVLFWATIFVVYFVFISA</sequence>
<evidence type="ECO:0000313" key="1">
    <source>
        <dbReference type="EMBL" id="EEC09010.1"/>
    </source>
</evidence>
<dbReference type="AlphaFoldDB" id="B7PQY8"/>
<evidence type="ECO:0000313" key="3">
    <source>
        <dbReference type="Proteomes" id="UP000001555"/>
    </source>
</evidence>
<accession>B7PQY8</accession>
<protein>
    <submittedName>
        <fullName evidence="1 2">Uncharacterized protein</fullName>
    </submittedName>
</protein>